<accession>A0A3D5IW17</accession>
<evidence type="ECO:0000313" key="2">
    <source>
        <dbReference type="Proteomes" id="UP000264330"/>
    </source>
</evidence>
<evidence type="ECO:0000313" key="1">
    <source>
        <dbReference type="EMBL" id="HCV79432.1"/>
    </source>
</evidence>
<sequence length="146" mass="17583">MKRDNNFENFAHEAQQYFDHLAGDLEHPQEKVRVIKVWKAVLHSIRDRIHFGEAFQFMQPLPTILKGMYAENWEYLEQPKYDYKTLEEMKTQVKQLQNELGEDEFPWKKSTEEIIAITLLSLRNYLPENKLSKIKNQLPKEIQQYL</sequence>
<protein>
    <submittedName>
        <fullName evidence="1">DUF2267 domain-containing protein</fullName>
    </submittedName>
</protein>
<reference evidence="1 2" key="1">
    <citation type="journal article" date="2018" name="Nat. Biotechnol.">
        <title>A standardized bacterial taxonomy based on genome phylogeny substantially revises the tree of life.</title>
        <authorList>
            <person name="Parks D.H."/>
            <person name="Chuvochina M."/>
            <person name="Waite D.W."/>
            <person name="Rinke C."/>
            <person name="Skarshewski A."/>
            <person name="Chaumeil P.A."/>
            <person name="Hugenholtz P."/>
        </authorList>
    </citation>
    <scope>NUCLEOTIDE SEQUENCE [LARGE SCALE GENOMIC DNA]</scope>
    <source>
        <strain evidence="1">UBA9359</strain>
    </source>
</reference>
<name>A0A3D5IW17_9FLAO</name>
<dbReference type="Pfam" id="PF10025">
    <property type="entry name" value="DUF2267"/>
    <property type="match status" value="1"/>
</dbReference>
<dbReference type="EMBL" id="DPMF01000002">
    <property type="protein sequence ID" value="HCV79432.1"/>
    <property type="molecule type" value="Genomic_DNA"/>
</dbReference>
<dbReference type="Proteomes" id="UP000264330">
    <property type="component" value="Unassembled WGS sequence"/>
</dbReference>
<gene>
    <name evidence="1" type="ORF">DGQ38_00065</name>
</gene>
<dbReference type="AlphaFoldDB" id="A0A3D5IW17"/>
<organism evidence="1 2">
    <name type="scientific">Zunongwangia profunda</name>
    <dbReference type="NCBI Taxonomy" id="398743"/>
    <lineage>
        <taxon>Bacteria</taxon>
        <taxon>Pseudomonadati</taxon>
        <taxon>Bacteroidota</taxon>
        <taxon>Flavobacteriia</taxon>
        <taxon>Flavobacteriales</taxon>
        <taxon>Flavobacteriaceae</taxon>
        <taxon>Zunongwangia</taxon>
    </lineage>
</organism>
<comment type="caution">
    <text evidence="1">The sequence shown here is derived from an EMBL/GenBank/DDBJ whole genome shotgun (WGS) entry which is preliminary data.</text>
</comment>
<proteinExistence type="predicted"/>
<dbReference type="Gene3D" id="1.10.490.110">
    <property type="entry name" value="Uncharacterized conserved protein DUF2267"/>
    <property type="match status" value="1"/>
</dbReference>
<dbReference type="InterPro" id="IPR038282">
    <property type="entry name" value="DUF2267_sf"/>
</dbReference>
<dbReference type="InterPro" id="IPR018727">
    <property type="entry name" value="DUF2267"/>
</dbReference>
<dbReference type="RefSeq" id="WP_013072747.1">
    <property type="nucleotide sequence ID" value="NZ_CAXGSG010000067.1"/>
</dbReference>